<dbReference type="CDD" id="cd07432">
    <property type="entry name" value="PHP_HisPPase"/>
    <property type="match status" value="1"/>
</dbReference>
<dbReference type="RefSeq" id="WP_117302218.1">
    <property type="nucleotide sequence ID" value="NZ_QVQT02000006.1"/>
</dbReference>
<accession>A0A372IKC7</accession>
<gene>
    <name evidence="2" type="ORF">D0Y96_16810</name>
</gene>
<organism evidence="2 3">
    <name type="scientific">Paracidobacterium acidisoli</name>
    <dbReference type="NCBI Taxonomy" id="2303751"/>
    <lineage>
        <taxon>Bacteria</taxon>
        <taxon>Pseudomonadati</taxon>
        <taxon>Acidobacteriota</taxon>
        <taxon>Terriglobia</taxon>
        <taxon>Terriglobales</taxon>
        <taxon>Acidobacteriaceae</taxon>
        <taxon>Paracidobacterium</taxon>
    </lineage>
</organism>
<dbReference type="InterPro" id="IPR016195">
    <property type="entry name" value="Pol/histidinol_Pase-like"/>
</dbReference>
<dbReference type="PANTHER" id="PTHR42924">
    <property type="entry name" value="EXONUCLEASE"/>
    <property type="match status" value="1"/>
</dbReference>
<evidence type="ECO:0000313" key="2">
    <source>
        <dbReference type="EMBL" id="RFU15338.1"/>
    </source>
</evidence>
<comment type="caution">
    <text evidence="2">The sequence shown here is derived from an EMBL/GenBank/DDBJ whole genome shotgun (WGS) entry which is preliminary data.</text>
</comment>
<evidence type="ECO:0000256" key="1">
    <source>
        <dbReference type="SAM" id="SignalP"/>
    </source>
</evidence>
<dbReference type="Proteomes" id="UP000264702">
    <property type="component" value="Unassembled WGS sequence"/>
</dbReference>
<dbReference type="NCBIfam" id="NF038032">
    <property type="entry name" value="CehA_McbA_metalo"/>
    <property type="match status" value="1"/>
</dbReference>
<dbReference type="InterPro" id="IPR052018">
    <property type="entry name" value="PHP_domain"/>
</dbReference>
<dbReference type="Gene3D" id="3.20.20.140">
    <property type="entry name" value="Metal-dependent hydrolases"/>
    <property type="match status" value="1"/>
</dbReference>
<name>A0A372IKC7_9BACT</name>
<sequence>MKLSARLSSARLLPIALFALSLAASAQTPPAQNDPAPPDLVLSGKVTGTQNHTYIEVPFEVPAGIHRISVDFSYTGHEARTTLDLGIEDPYRFRGESGGNKSHFTLSETDATPSYLPGPILAGRWHLLLAVPNIRAASVATFRAEIRFNSHLEDSSFTLAPLEQGSRWYRGDLHMHTAHSDGSCAGQSGRRVPCPLFFTAQTAASRGLDFIAISDHNVESQYNEMRELQPWFDRLLFIPAREMTTFWGHFNIYGTTQPIDYRVAAHNGRDYNAILREVAAKGAIASINHAEAPGGEVCMGCRWEPPMPVDMSLFTGVEVINGGSMLFSSDAFWEQQLRDGHRLTAVGGSDSHNALAPAQPPNSIGFPTTVVEARELSVAAILDGIRHGRVFIDLTGSRDKRIDIDAEAGAAHARMGEDLVLKNGEAVHLSVHVAACAHDALHLFVDGKETAALPAISIDQPDQTLSATWTAAGSGRHWIRAEVHDSSGRLLLFSNPVYINFP</sequence>
<evidence type="ECO:0000313" key="3">
    <source>
        <dbReference type="Proteomes" id="UP000264702"/>
    </source>
</evidence>
<feature type="signal peptide" evidence="1">
    <location>
        <begin position="1"/>
        <end position="26"/>
    </location>
</feature>
<dbReference type="EMBL" id="QVQT01000006">
    <property type="protein sequence ID" value="RFU15338.1"/>
    <property type="molecule type" value="Genomic_DNA"/>
</dbReference>
<dbReference type="AlphaFoldDB" id="A0A372IKC7"/>
<dbReference type="GO" id="GO:0035312">
    <property type="term" value="F:5'-3' DNA exonuclease activity"/>
    <property type="evidence" value="ECO:0007669"/>
    <property type="project" value="TreeGrafter"/>
</dbReference>
<dbReference type="GO" id="GO:0004534">
    <property type="term" value="F:5'-3' RNA exonuclease activity"/>
    <property type="evidence" value="ECO:0007669"/>
    <property type="project" value="TreeGrafter"/>
</dbReference>
<keyword evidence="3" id="KW-1185">Reference proteome</keyword>
<feature type="chain" id="PRO_5017059226" evidence="1">
    <location>
        <begin position="27"/>
        <end position="502"/>
    </location>
</feature>
<dbReference type="OrthoDB" id="9804333at2"/>
<keyword evidence="1" id="KW-0732">Signal</keyword>
<reference evidence="2 3" key="1">
    <citation type="submission" date="2018-08" db="EMBL/GenBank/DDBJ databases">
        <title>Acidipila sp. 4G-K13, an acidobacterium isolated from forest soil.</title>
        <authorList>
            <person name="Gao Z.-H."/>
            <person name="Qiu L.-H."/>
        </authorList>
    </citation>
    <scope>NUCLEOTIDE SEQUENCE [LARGE SCALE GENOMIC DNA]</scope>
    <source>
        <strain evidence="2 3">4G-K13</strain>
    </source>
</reference>
<protein>
    <submittedName>
        <fullName evidence="2">PHP domain-containing protein</fullName>
    </submittedName>
</protein>
<dbReference type="SUPFAM" id="SSF89550">
    <property type="entry name" value="PHP domain-like"/>
    <property type="match status" value="1"/>
</dbReference>
<dbReference type="PANTHER" id="PTHR42924:SF3">
    <property type="entry name" value="POLYMERASE_HISTIDINOL PHOSPHATASE N-TERMINAL DOMAIN-CONTAINING PROTEIN"/>
    <property type="match status" value="1"/>
</dbReference>
<proteinExistence type="predicted"/>